<reference evidence="16" key="2">
    <citation type="submission" date="2020-09" db="EMBL/GenBank/DDBJ databases">
        <authorList>
            <person name="Sun Q."/>
            <person name="Sedlacek I."/>
        </authorList>
    </citation>
    <scope>NUCLEOTIDE SEQUENCE</scope>
    <source>
        <strain evidence="16">CCM 7897</strain>
    </source>
</reference>
<evidence type="ECO:0000259" key="15">
    <source>
        <dbReference type="Pfam" id="PF07715"/>
    </source>
</evidence>
<keyword evidence="4" id="KW-0410">Iron transport</keyword>
<dbReference type="InterPro" id="IPR012910">
    <property type="entry name" value="Plug_dom"/>
</dbReference>
<keyword evidence="6" id="KW-0408">Iron</keyword>
<name>A0A917BQ46_9HYPH</name>
<dbReference type="CDD" id="cd01347">
    <property type="entry name" value="ligand_gated_channel"/>
    <property type="match status" value="1"/>
</dbReference>
<dbReference type="InterPro" id="IPR039426">
    <property type="entry name" value="TonB-dep_rcpt-like"/>
</dbReference>
<comment type="subcellular location">
    <subcellularLocation>
        <location evidence="1 11">Cell outer membrane</location>
        <topology evidence="1 11">Multi-pass membrane protein</topology>
    </subcellularLocation>
</comment>
<evidence type="ECO:0000256" key="3">
    <source>
        <dbReference type="ARBA" id="ARBA00022452"/>
    </source>
</evidence>
<keyword evidence="17" id="KW-1185">Reference proteome</keyword>
<evidence type="ECO:0000256" key="12">
    <source>
        <dbReference type="RuleBase" id="RU003357"/>
    </source>
</evidence>
<proteinExistence type="inferred from homology"/>
<feature type="domain" description="TonB-dependent receptor plug" evidence="15">
    <location>
        <begin position="49"/>
        <end position="162"/>
    </location>
</feature>
<gene>
    <name evidence="16" type="ORF">GCM10007301_06920</name>
</gene>
<dbReference type="PANTHER" id="PTHR32552">
    <property type="entry name" value="FERRICHROME IRON RECEPTOR-RELATED"/>
    <property type="match status" value="1"/>
</dbReference>
<evidence type="ECO:0000256" key="10">
    <source>
        <dbReference type="ARBA" id="ARBA00023237"/>
    </source>
</evidence>
<dbReference type="PROSITE" id="PS52016">
    <property type="entry name" value="TONB_DEPENDENT_REC_3"/>
    <property type="match status" value="1"/>
</dbReference>
<dbReference type="Pfam" id="PF00593">
    <property type="entry name" value="TonB_dep_Rec_b-barrel"/>
    <property type="match status" value="1"/>
</dbReference>
<sequence length="685" mass="75169">MTLGLAKDLMRGVSVVAVASMLATPGLAQEVIELSDVIVTGEKVERTLTQTASSVSVFTANDIANSFGDPTVRDVIEGTPNVVFPGPVSAPIIRGQDTIGPNTGSIAFLSGTVPRATINVDGHYQNWYEYVFGGVPSWDVKSIEVFRGPQTTSQGANAIAGTIIVNTKDPTFTPEMLYQAEYGSYNTNRASIALSGPFNDQLAGRIAVDYYGRDTFINYINPAFHPGESDQDYASLMVRGKLLWRPTTIPGLEAKLTYSYLDTNRPTDEAAFPSYADLNSRSLTMPSWDQTTNTGILDVSYDFGNGIKLVNQAQYSDSDIARINDPMTDAGASINQTNISNETRLLFGEASNKISGLAGLYYANTTSDEVLYYRGISSFDDTKDNLGIFGELSYRLTDRWTVTGSLRYQQDHVQRTGTSSLARVPINYDETFDAWLPKITLAYALTEEITVGGLISKGYNPGGVSLNVSTGQWIPFEAESVWDYELFTRMNFLDGRLFITGNLFYMDYQDAQRYVNVLLSSGLTQTYTVNADAANAFGFELSASYKVLSNLLVTAGWGVTQSEITSMGSNPAYVGNEFQKSPGYTVDFGAVWEPIERLSVAGKLRFVDGYYSDDANTVAYQTNSYMIADASVAYKFNQHFEVYGYAKNLFNERSPTYMQLNRSLGSVEASMTIPQIFGVGMRGQF</sequence>
<dbReference type="Proteomes" id="UP000606044">
    <property type="component" value="Unassembled WGS sequence"/>
</dbReference>
<accession>A0A917BQ46</accession>
<evidence type="ECO:0000256" key="13">
    <source>
        <dbReference type="SAM" id="SignalP"/>
    </source>
</evidence>
<dbReference type="AlphaFoldDB" id="A0A917BQ46"/>
<dbReference type="InterPro" id="IPR036942">
    <property type="entry name" value="Beta-barrel_TonB_sf"/>
</dbReference>
<dbReference type="GO" id="GO:0006826">
    <property type="term" value="P:iron ion transport"/>
    <property type="evidence" value="ECO:0007669"/>
    <property type="project" value="UniProtKB-KW"/>
</dbReference>
<evidence type="ECO:0000256" key="8">
    <source>
        <dbReference type="ARBA" id="ARBA00023077"/>
    </source>
</evidence>
<keyword evidence="5 11" id="KW-0812">Transmembrane</keyword>
<feature type="domain" description="TonB-dependent receptor-like beta-barrel" evidence="14">
    <location>
        <begin position="253"/>
        <end position="649"/>
    </location>
</feature>
<keyword evidence="7" id="KW-0406">Ion transport</keyword>
<evidence type="ECO:0000256" key="5">
    <source>
        <dbReference type="ARBA" id="ARBA00022692"/>
    </source>
</evidence>
<evidence type="ECO:0000256" key="4">
    <source>
        <dbReference type="ARBA" id="ARBA00022496"/>
    </source>
</evidence>
<reference evidence="16" key="1">
    <citation type="journal article" date="2014" name="Int. J. Syst. Evol. Microbiol.">
        <title>Complete genome sequence of Corynebacterium casei LMG S-19264T (=DSM 44701T), isolated from a smear-ripened cheese.</title>
        <authorList>
            <consortium name="US DOE Joint Genome Institute (JGI-PGF)"/>
            <person name="Walter F."/>
            <person name="Albersmeier A."/>
            <person name="Kalinowski J."/>
            <person name="Ruckert C."/>
        </authorList>
    </citation>
    <scope>NUCLEOTIDE SEQUENCE</scope>
    <source>
        <strain evidence="16">CCM 7897</strain>
    </source>
</reference>
<dbReference type="PANTHER" id="PTHR32552:SF81">
    <property type="entry name" value="TONB-DEPENDENT OUTER MEMBRANE RECEPTOR"/>
    <property type="match status" value="1"/>
</dbReference>
<keyword evidence="9 11" id="KW-0472">Membrane</keyword>
<dbReference type="InterPro" id="IPR037066">
    <property type="entry name" value="Plug_dom_sf"/>
</dbReference>
<keyword evidence="16" id="KW-0675">Receptor</keyword>
<keyword evidence="3 11" id="KW-1134">Transmembrane beta strand</keyword>
<keyword evidence="13" id="KW-0732">Signal</keyword>
<evidence type="ECO:0000313" key="16">
    <source>
        <dbReference type="EMBL" id="GGF50213.1"/>
    </source>
</evidence>
<evidence type="ECO:0000313" key="17">
    <source>
        <dbReference type="Proteomes" id="UP000606044"/>
    </source>
</evidence>
<organism evidence="16 17">
    <name type="scientific">Azorhizobium oxalatiphilum</name>
    <dbReference type="NCBI Taxonomy" id="980631"/>
    <lineage>
        <taxon>Bacteria</taxon>
        <taxon>Pseudomonadati</taxon>
        <taxon>Pseudomonadota</taxon>
        <taxon>Alphaproteobacteria</taxon>
        <taxon>Hyphomicrobiales</taxon>
        <taxon>Xanthobacteraceae</taxon>
        <taxon>Azorhizobium</taxon>
    </lineage>
</organism>
<keyword evidence="2 11" id="KW-0813">Transport</keyword>
<dbReference type="Gene3D" id="2.40.170.20">
    <property type="entry name" value="TonB-dependent receptor, beta-barrel domain"/>
    <property type="match status" value="1"/>
</dbReference>
<dbReference type="SUPFAM" id="SSF56935">
    <property type="entry name" value="Porins"/>
    <property type="match status" value="1"/>
</dbReference>
<evidence type="ECO:0000259" key="14">
    <source>
        <dbReference type="Pfam" id="PF00593"/>
    </source>
</evidence>
<dbReference type="GO" id="GO:0009279">
    <property type="term" value="C:cell outer membrane"/>
    <property type="evidence" value="ECO:0007669"/>
    <property type="project" value="UniProtKB-SubCell"/>
</dbReference>
<keyword evidence="10 11" id="KW-0998">Cell outer membrane</keyword>
<feature type="chain" id="PRO_5038127487" evidence="13">
    <location>
        <begin position="29"/>
        <end position="685"/>
    </location>
</feature>
<dbReference type="InterPro" id="IPR000531">
    <property type="entry name" value="Beta-barrel_TonB"/>
</dbReference>
<evidence type="ECO:0000256" key="2">
    <source>
        <dbReference type="ARBA" id="ARBA00022448"/>
    </source>
</evidence>
<feature type="signal peptide" evidence="13">
    <location>
        <begin position="1"/>
        <end position="28"/>
    </location>
</feature>
<evidence type="ECO:0000256" key="7">
    <source>
        <dbReference type="ARBA" id="ARBA00023065"/>
    </source>
</evidence>
<evidence type="ECO:0000256" key="9">
    <source>
        <dbReference type="ARBA" id="ARBA00023136"/>
    </source>
</evidence>
<evidence type="ECO:0000256" key="6">
    <source>
        <dbReference type="ARBA" id="ARBA00023004"/>
    </source>
</evidence>
<evidence type="ECO:0000256" key="11">
    <source>
        <dbReference type="PROSITE-ProRule" id="PRU01360"/>
    </source>
</evidence>
<dbReference type="Pfam" id="PF07715">
    <property type="entry name" value="Plug"/>
    <property type="match status" value="1"/>
</dbReference>
<comment type="similarity">
    <text evidence="11 12">Belongs to the TonB-dependent receptor family.</text>
</comment>
<comment type="caution">
    <text evidence="16">The sequence shown here is derived from an EMBL/GenBank/DDBJ whole genome shotgun (WGS) entry which is preliminary data.</text>
</comment>
<keyword evidence="8 12" id="KW-0798">TonB box</keyword>
<evidence type="ECO:0000256" key="1">
    <source>
        <dbReference type="ARBA" id="ARBA00004571"/>
    </source>
</evidence>
<protein>
    <submittedName>
        <fullName evidence="16">TonB-dependent receptor</fullName>
    </submittedName>
</protein>
<dbReference type="Gene3D" id="2.170.130.10">
    <property type="entry name" value="TonB-dependent receptor, plug domain"/>
    <property type="match status" value="1"/>
</dbReference>
<dbReference type="EMBL" id="BMCT01000001">
    <property type="protein sequence ID" value="GGF50213.1"/>
    <property type="molecule type" value="Genomic_DNA"/>
</dbReference>